<feature type="transmembrane region" description="Helical" evidence="2">
    <location>
        <begin position="12"/>
        <end position="34"/>
    </location>
</feature>
<dbReference type="EMBL" id="JBHSPX010000006">
    <property type="protein sequence ID" value="MFC6065059.1"/>
    <property type="molecule type" value="Genomic_DNA"/>
</dbReference>
<sequence length="110" mass="11530">MSHAQTVLTAAPVWLAATGVLALLVLALLAAYVVRLVVCKARAEDLPHVLTGMSQVLEAIAAMLPWSRPRDRADDTLPGPPAGQPVPPAVRSVHTVHSVTAVQQSGQLTD</sequence>
<keyword evidence="2" id="KW-0812">Transmembrane</keyword>
<reference evidence="4" key="1">
    <citation type="journal article" date="2019" name="Int. J. Syst. Evol. Microbiol.">
        <title>The Global Catalogue of Microorganisms (GCM) 10K type strain sequencing project: providing services to taxonomists for standard genome sequencing and annotation.</title>
        <authorList>
            <consortium name="The Broad Institute Genomics Platform"/>
            <consortium name="The Broad Institute Genome Sequencing Center for Infectious Disease"/>
            <person name="Wu L."/>
            <person name="Ma J."/>
        </authorList>
    </citation>
    <scope>NUCLEOTIDE SEQUENCE [LARGE SCALE GENOMIC DNA]</scope>
    <source>
        <strain evidence="4">CGMCC 1.15180</strain>
    </source>
</reference>
<protein>
    <submittedName>
        <fullName evidence="3">Uncharacterized protein</fullName>
    </submittedName>
</protein>
<dbReference type="Proteomes" id="UP001596139">
    <property type="component" value="Unassembled WGS sequence"/>
</dbReference>
<keyword evidence="4" id="KW-1185">Reference proteome</keyword>
<gene>
    <name evidence="3" type="ORF">ACFP4F_21280</name>
</gene>
<dbReference type="RefSeq" id="WP_031050219.1">
    <property type="nucleotide sequence ID" value="NZ_JBHSPX010000006.1"/>
</dbReference>
<name>A0ABW1MMS1_9ACTN</name>
<feature type="region of interest" description="Disordered" evidence="1">
    <location>
        <begin position="70"/>
        <end position="90"/>
    </location>
</feature>
<keyword evidence="2" id="KW-0472">Membrane</keyword>
<proteinExistence type="predicted"/>
<keyword evidence="2" id="KW-1133">Transmembrane helix</keyword>
<organism evidence="3 4">
    <name type="scientific">Streptomyces ochraceiscleroticus</name>
    <dbReference type="NCBI Taxonomy" id="47761"/>
    <lineage>
        <taxon>Bacteria</taxon>
        <taxon>Bacillati</taxon>
        <taxon>Actinomycetota</taxon>
        <taxon>Actinomycetes</taxon>
        <taxon>Kitasatosporales</taxon>
        <taxon>Streptomycetaceae</taxon>
        <taxon>Streptomyces</taxon>
    </lineage>
</organism>
<evidence type="ECO:0000313" key="3">
    <source>
        <dbReference type="EMBL" id="MFC6065059.1"/>
    </source>
</evidence>
<evidence type="ECO:0000256" key="1">
    <source>
        <dbReference type="SAM" id="MobiDB-lite"/>
    </source>
</evidence>
<evidence type="ECO:0000313" key="4">
    <source>
        <dbReference type="Proteomes" id="UP001596139"/>
    </source>
</evidence>
<evidence type="ECO:0000256" key="2">
    <source>
        <dbReference type="SAM" id="Phobius"/>
    </source>
</evidence>
<comment type="caution">
    <text evidence="3">The sequence shown here is derived from an EMBL/GenBank/DDBJ whole genome shotgun (WGS) entry which is preliminary data.</text>
</comment>
<accession>A0ABW1MMS1</accession>
<feature type="compositionally biased region" description="Pro residues" evidence="1">
    <location>
        <begin position="78"/>
        <end position="88"/>
    </location>
</feature>